<dbReference type="KEGG" id="lrs:PX52LOC_04813"/>
<sequence>MGIAGKLTRDGWLLFATRCSRMFAYGLLSVVLVLYLVEVGLTGWEVGLLLSFTLVGDTAISLWLTTTADRFGRRRTLVAGAVLMALAGIVFVSTDSFVLLLLAATIGVISPSGNEIGPFLSVEQAALSHIVSDDRRTDVFAWYNLVGSFSTALGALAGGLIAQQAQHMGLVGAAAFRPVLLAYAGIGLALVGGFVWLSSAVEATRDESRPAPKVVLGLHESRRTVFKLSLLFALDALGGGFVIQSLIAYWFYLTYKLDPAMLGTIFLCANLLAGVSALAAGWLARRIGLLNTMIFTHLPSNVLLVLVPLMPDVYWAVGVLLARFSISQMDVPTRQAYTMAAVRPDERSAAAGVTGVARSVGASIPPVVATVLVGSVGWASVPFFLAGGLKIVYDVLLYRAFAGAGSSERRENIR</sequence>
<evidence type="ECO:0000256" key="3">
    <source>
        <dbReference type="ARBA" id="ARBA00023136"/>
    </source>
</evidence>
<dbReference type="Pfam" id="PF07690">
    <property type="entry name" value="MFS_1"/>
    <property type="match status" value="1"/>
</dbReference>
<keyword evidence="7" id="KW-1185">Reference proteome</keyword>
<evidence type="ECO:0000256" key="4">
    <source>
        <dbReference type="SAM" id="Phobius"/>
    </source>
</evidence>
<feature type="transmembrane region" description="Helical" evidence="4">
    <location>
        <begin position="260"/>
        <end position="283"/>
    </location>
</feature>
<protein>
    <submittedName>
        <fullName evidence="6">MFS transporter</fullName>
    </submittedName>
</protein>
<proteinExistence type="predicted"/>
<accession>A0A5C1AKV8</accession>
<feature type="transmembrane region" description="Helical" evidence="4">
    <location>
        <begin position="174"/>
        <end position="197"/>
    </location>
</feature>
<evidence type="ECO:0000259" key="5">
    <source>
        <dbReference type="PROSITE" id="PS50850"/>
    </source>
</evidence>
<feature type="transmembrane region" description="Helical" evidence="4">
    <location>
        <begin position="43"/>
        <end position="64"/>
    </location>
</feature>
<evidence type="ECO:0000313" key="7">
    <source>
        <dbReference type="Proteomes" id="UP000324974"/>
    </source>
</evidence>
<dbReference type="Proteomes" id="UP000324974">
    <property type="component" value="Chromosome"/>
</dbReference>
<dbReference type="InterPro" id="IPR011701">
    <property type="entry name" value="MFS"/>
</dbReference>
<evidence type="ECO:0000313" key="6">
    <source>
        <dbReference type="EMBL" id="QEL17804.1"/>
    </source>
</evidence>
<feature type="domain" description="Major facilitator superfamily (MFS) profile" evidence="5">
    <location>
        <begin position="1"/>
        <end position="405"/>
    </location>
</feature>
<evidence type="ECO:0000256" key="1">
    <source>
        <dbReference type="ARBA" id="ARBA00022692"/>
    </source>
</evidence>
<feature type="transmembrane region" description="Helical" evidence="4">
    <location>
        <begin position="230"/>
        <end position="253"/>
    </location>
</feature>
<name>A0A5C1AKV8_9BACT</name>
<keyword evidence="2 4" id="KW-1133">Transmembrane helix</keyword>
<dbReference type="InterPro" id="IPR036259">
    <property type="entry name" value="MFS_trans_sf"/>
</dbReference>
<dbReference type="Gene3D" id="1.20.1250.20">
    <property type="entry name" value="MFS general substrate transporter like domains"/>
    <property type="match status" value="1"/>
</dbReference>
<feature type="transmembrane region" description="Helical" evidence="4">
    <location>
        <begin position="141"/>
        <end position="162"/>
    </location>
</feature>
<keyword evidence="1 4" id="KW-0812">Transmembrane</keyword>
<gene>
    <name evidence="6" type="ORF">PX52LOC_04813</name>
</gene>
<dbReference type="RefSeq" id="WP_218575146.1">
    <property type="nucleotide sequence ID" value="NZ_CP042425.1"/>
</dbReference>
<evidence type="ECO:0000256" key="2">
    <source>
        <dbReference type="ARBA" id="ARBA00022989"/>
    </source>
</evidence>
<dbReference type="SUPFAM" id="SSF103473">
    <property type="entry name" value="MFS general substrate transporter"/>
    <property type="match status" value="1"/>
</dbReference>
<dbReference type="PROSITE" id="PS50850">
    <property type="entry name" value="MFS"/>
    <property type="match status" value="1"/>
</dbReference>
<organism evidence="6 7">
    <name type="scientific">Limnoglobus roseus</name>
    <dbReference type="NCBI Taxonomy" id="2598579"/>
    <lineage>
        <taxon>Bacteria</taxon>
        <taxon>Pseudomonadati</taxon>
        <taxon>Planctomycetota</taxon>
        <taxon>Planctomycetia</taxon>
        <taxon>Gemmatales</taxon>
        <taxon>Gemmataceae</taxon>
        <taxon>Limnoglobus</taxon>
    </lineage>
</organism>
<dbReference type="AlphaFoldDB" id="A0A5C1AKV8"/>
<dbReference type="PANTHER" id="PTHR23520">
    <property type="entry name" value="TRANSPORTER, PUTATIVE (AFU_ORTHOLOGUE AFUA_3G04000)-RELATED"/>
    <property type="match status" value="1"/>
</dbReference>
<reference evidence="7" key="1">
    <citation type="submission" date="2019-08" db="EMBL/GenBank/DDBJ databases">
        <title>Limnoglobus roseus gen. nov., sp. nov., a novel freshwater planctomycete with a giant genome from the family Gemmataceae.</title>
        <authorList>
            <person name="Kulichevskaya I.S."/>
            <person name="Naumoff D.G."/>
            <person name="Miroshnikov K."/>
            <person name="Ivanova A."/>
            <person name="Philippov D.A."/>
            <person name="Hakobyan A."/>
            <person name="Rijpstra I.C."/>
            <person name="Sinninghe Damste J.S."/>
            <person name="Liesack W."/>
            <person name="Dedysh S.N."/>
        </authorList>
    </citation>
    <scope>NUCLEOTIDE SEQUENCE [LARGE SCALE GENOMIC DNA]</scope>
    <source>
        <strain evidence="7">PX52</strain>
    </source>
</reference>
<dbReference type="PANTHER" id="PTHR23520:SF5">
    <property type="entry name" value="TRANSPORTER, PUTATIVE (AFU_ORTHOLOGUE AFUA_3G04000)-RELATED"/>
    <property type="match status" value="1"/>
</dbReference>
<feature type="transmembrane region" description="Helical" evidence="4">
    <location>
        <begin position="12"/>
        <end position="37"/>
    </location>
</feature>
<feature type="transmembrane region" description="Helical" evidence="4">
    <location>
        <begin position="76"/>
        <end position="109"/>
    </location>
</feature>
<dbReference type="EMBL" id="CP042425">
    <property type="protein sequence ID" value="QEL17804.1"/>
    <property type="molecule type" value="Genomic_DNA"/>
</dbReference>
<feature type="transmembrane region" description="Helical" evidence="4">
    <location>
        <begin position="303"/>
        <end position="324"/>
    </location>
</feature>
<dbReference type="GO" id="GO:0022857">
    <property type="term" value="F:transmembrane transporter activity"/>
    <property type="evidence" value="ECO:0007669"/>
    <property type="project" value="InterPro"/>
</dbReference>
<keyword evidence="3 4" id="KW-0472">Membrane</keyword>
<dbReference type="InterPro" id="IPR020846">
    <property type="entry name" value="MFS_dom"/>
</dbReference>